<protein>
    <submittedName>
        <fullName evidence="1">Uncharacterized protein</fullName>
    </submittedName>
</protein>
<dbReference type="AlphaFoldDB" id="A0A953J873"/>
<reference evidence="1" key="2">
    <citation type="submission" date="2021-08" db="EMBL/GenBank/DDBJ databases">
        <authorList>
            <person name="Dalcin Martins P."/>
        </authorList>
    </citation>
    <scope>NUCLEOTIDE SEQUENCE</scope>
    <source>
        <strain evidence="1">MAG_39</strain>
    </source>
</reference>
<dbReference type="EMBL" id="JAIOIV010000016">
    <property type="protein sequence ID" value="MBZ0154964.1"/>
    <property type="molecule type" value="Genomic_DNA"/>
</dbReference>
<reference evidence="1" key="1">
    <citation type="journal article" date="2021" name="bioRxiv">
        <title>Unraveling nitrogen, sulfur and carbon metabolic pathways and microbial community transcriptional responses to substrate deprivation and toxicity stresses in a bioreactor mimicking anoxic brackish coastal sediment conditions.</title>
        <authorList>
            <person name="Martins P.D."/>
            <person name="Echeveste M.J."/>
            <person name="Arshad A."/>
            <person name="Kurth J."/>
            <person name="Ouboter H."/>
            <person name="Jetten M.S.M."/>
            <person name="Welte C.U."/>
        </authorList>
    </citation>
    <scope>NUCLEOTIDE SEQUENCE</scope>
    <source>
        <strain evidence="1">MAG_39</strain>
    </source>
</reference>
<evidence type="ECO:0000313" key="1">
    <source>
        <dbReference type="EMBL" id="MBZ0154964.1"/>
    </source>
</evidence>
<sequence length="64" mass="6991">MMCTIPQLDSSKLKEVQSLEQKIGRTLVAYTCQDVAPADLSETEISQLKEAEQRLGVVLVAVGK</sequence>
<proteinExistence type="predicted"/>
<accession>A0A953J873</accession>
<comment type="caution">
    <text evidence="1">The sequence shown here is derived from an EMBL/GenBank/DDBJ whole genome shotgun (WGS) entry which is preliminary data.</text>
</comment>
<gene>
    <name evidence="1" type="ORF">K8I29_01965</name>
</gene>
<organism evidence="1 2">
    <name type="scientific">Candidatus Nitrobium versatile</name>
    <dbReference type="NCBI Taxonomy" id="2884831"/>
    <lineage>
        <taxon>Bacteria</taxon>
        <taxon>Pseudomonadati</taxon>
        <taxon>Nitrospirota</taxon>
        <taxon>Nitrospiria</taxon>
        <taxon>Nitrospirales</taxon>
        <taxon>Nitrospiraceae</taxon>
        <taxon>Candidatus Nitrobium</taxon>
    </lineage>
</organism>
<name>A0A953J873_9BACT</name>
<evidence type="ECO:0000313" key="2">
    <source>
        <dbReference type="Proteomes" id="UP000705867"/>
    </source>
</evidence>
<dbReference type="Proteomes" id="UP000705867">
    <property type="component" value="Unassembled WGS sequence"/>
</dbReference>